<protein>
    <submittedName>
        <fullName evidence="3">Peptidase S9</fullName>
    </submittedName>
</protein>
<proteinExistence type="predicted"/>
<keyword evidence="4" id="KW-1185">Reference proteome</keyword>
<dbReference type="InterPro" id="IPR001375">
    <property type="entry name" value="Peptidase_S9_cat"/>
</dbReference>
<keyword evidence="1" id="KW-0378">Hydrolase</keyword>
<feature type="domain" description="Peptidase S9 prolyl oligopeptidase catalytic" evidence="2">
    <location>
        <begin position="391"/>
        <end position="596"/>
    </location>
</feature>
<dbReference type="GO" id="GO:0006508">
    <property type="term" value="P:proteolysis"/>
    <property type="evidence" value="ECO:0007669"/>
    <property type="project" value="InterPro"/>
</dbReference>
<comment type="caution">
    <text evidence="3">The sequence shown here is derived from an EMBL/GenBank/DDBJ whole genome shotgun (WGS) entry which is preliminary data.</text>
</comment>
<sequence>MIDFPKPDVEQFFQTYAIRTFGISADESRLVFSSSLNGKFNLWAMDLEGESPYPYPLTYNDQIASFIKLDPEGRHILTAFDRDGNENYQFHALRWNGGEPMPLFNGADPNDKHYFVHLSEDGKRMYYVTSKDNPSFLNSHVYHLDTQEDQLLLEGKETSTELCAVSPDEKTIAYTKMYANTYYVSYVKREGEEAVCLTPSPEQVHISGNVLFTGNDQVIFATDYESEFSYVARYDITQQKFEPLCRIDRESVQVMRYHKDSRTLYIVTERGVEDRLYAYSLDSGQLTAIPLPSDIVEQLNVTKSGNLYLLARGAVKPLNIYRYAGGSWSMITKNVLTGLTDEDMVTPDVVTYPSFDGMEIEALLFRAKDNVANGYTVFWPHGGPQASERKQFRSMFQYILAKGYHIFCPNFRGSTGYGSSFVKLVEQDWGEGPRKDCLAGMDWLFEQGISSREKLFVMGGSYGGYMTLLLAGRNPEYFKAAIDIVGVSNLFTFYNSVPEHWKPIMERWIGDPERDKDRFIKDSPITYLDNMVNPMLIVQGANDPRVVKEESDQIVEALRAKGRDVEYLVFEDEGHGITKKANEKIAYARMDEFLKRNQ</sequence>
<gene>
    <name evidence="3" type="ORF">AM231_18190</name>
</gene>
<dbReference type="GO" id="GO:0004252">
    <property type="term" value="F:serine-type endopeptidase activity"/>
    <property type="evidence" value="ECO:0007669"/>
    <property type="project" value="TreeGrafter"/>
</dbReference>
<dbReference type="RefSeq" id="WP_054403927.1">
    <property type="nucleotide sequence ID" value="NZ_LIUT01000003.1"/>
</dbReference>
<dbReference type="OrthoDB" id="108903at2"/>
<dbReference type="InterPro" id="IPR011042">
    <property type="entry name" value="6-blade_b-propeller_TolB-like"/>
</dbReference>
<evidence type="ECO:0000259" key="2">
    <source>
        <dbReference type="Pfam" id="PF00326"/>
    </source>
</evidence>
<evidence type="ECO:0000256" key="1">
    <source>
        <dbReference type="ARBA" id="ARBA00022801"/>
    </source>
</evidence>
<dbReference type="PANTHER" id="PTHR42776:SF27">
    <property type="entry name" value="DIPEPTIDYL PEPTIDASE FAMILY MEMBER 6"/>
    <property type="match status" value="1"/>
</dbReference>
<dbReference type="SUPFAM" id="SSF53474">
    <property type="entry name" value="alpha/beta-Hydrolases"/>
    <property type="match status" value="1"/>
</dbReference>
<dbReference type="Gene3D" id="2.120.10.30">
    <property type="entry name" value="TolB, C-terminal domain"/>
    <property type="match status" value="1"/>
</dbReference>
<dbReference type="Gene3D" id="3.40.50.1820">
    <property type="entry name" value="alpha/beta hydrolase"/>
    <property type="match status" value="1"/>
</dbReference>
<accession>A0A0M1NK59</accession>
<organism evidence="3 4">
    <name type="scientific">Paenibacillus solani</name>
    <dbReference type="NCBI Taxonomy" id="1705565"/>
    <lineage>
        <taxon>Bacteria</taxon>
        <taxon>Bacillati</taxon>
        <taxon>Bacillota</taxon>
        <taxon>Bacilli</taxon>
        <taxon>Bacillales</taxon>
        <taxon>Paenibacillaceae</taxon>
        <taxon>Paenibacillus</taxon>
    </lineage>
</organism>
<reference evidence="4" key="1">
    <citation type="submission" date="2015-08" db="EMBL/GenBank/DDBJ databases">
        <title>Genome sequencing project for genomic taxonomy and phylogenomics of Bacillus-like bacteria.</title>
        <authorList>
            <person name="Liu B."/>
            <person name="Wang J."/>
            <person name="Zhu Y."/>
            <person name="Liu G."/>
            <person name="Chen Q."/>
            <person name="Chen Z."/>
            <person name="Lan J."/>
            <person name="Che J."/>
            <person name="Ge C."/>
            <person name="Shi H."/>
            <person name="Pan Z."/>
            <person name="Liu X."/>
        </authorList>
    </citation>
    <scope>NUCLEOTIDE SEQUENCE [LARGE SCALE GENOMIC DNA]</scope>
    <source>
        <strain evidence="4">FJAT-22460</strain>
    </source>
</reference>
<dbReference type="PANTHER" id="PTHR42776">
    <property type="entry name" value="SERINE PEPTIDASE S9 FAMILY MEMBER"/>
    <property type="match status" value="1"/>
</dbReference>
<name>A0A0M1NK59_9BACL</name>
<dbReference type="EMBL" id="LIUT01000003">
    <property type="protein sequence ID" value="KOR82274.1"/>
    <property type="molecule type" value="Genomic_DNA"/>
</dbReference>
<dbReference type="InterPro" id="IPR029058">
    <property type="entry name" value="AB_hydrolase_fold"/>
</dbReference>
<evidence type="ECO:0000313" key="4">
    <source>
        <dbReference type="Proteomes" id="UP000036932"/>
    </source>
</evidence>
<dbReference type="SUPFAM" id="SSF82171">
    <property type="entry name" value="DPP6 N-terminal domain-like"/>
    <property type="match status" value="1"/>
</dbReference>
<dbReference type="Proteomes" id="UP000036932">
    <property type="component" value="Unassembled WGS sequence"/>
</dbReference>
<dbReference type="Pfam" id="PF00326">
    <property type="entry name" value="Peptidase_S9"/>
    <property type="match status" value="1"/>
</dbReference>
<dbReference type="AlphaFoldDB" id="A0A0M1NK59"/>
<evidence type="ECO:0000313" key="3">
    <source>
        <dbReference type="EMBL" id="KOR82274.1"/>
    </source>
</evidence>
<dbReference type="PATRIC" id="fig|1705565.3.peg.5583"/>